<dbReference type="PROSITE" id="PS51819">
    <property type="entry name" value="VOC"/>
    <property type="match status" value="1"/>
</dbReference>
<protein>
    <recommendedName>
        <fullName evidence="1">VOC domain-containing protein</fullName>
    </recommendedName>
</protein>
<dbReference type="EMBL" id="FMZF01000006">
    <property type="protein sequence ID" value="SDD28857.1"/>
    <property type="molecule type" value="Genomic_DNA"/>
</dbReference>
<evidence type="ECO:0000259" key="1">
    <source>
        <dbReference type="PROSITE" id="PS51819"/>
    </source>
</evidence>
<dbReference type="Gene3D" id="3.10.180.10">
    <property type="entry name" value="2,3-Dihydroxybiphenyl 1,2-Dioxygenase, domain 1"/>
    <property type="match status" value="1"/>
</dbReference>
<sequence>MTPLRCRQPDTRRSTVDMKLEVVSVHVADVDRAKQFYKELGWREDADFPGEGGYRVVQMTPPGSPTSVHFGTGTVQPDGPVQGVFLAVSDIEAARAELAAHGAQVSEVFHDAHKGPLRADPAARVSGPHPQRLSYASYATFSDPDGNTWVLQEITTRLPGR</sequence>
<feature type="domain" description="VOC" evidence="1">
    <location>
        <begin position="19"/>
        <end position="154"/>
    </location>
</feature>
<name>A0A1G6TKB8_9ACTN</name>
<evidence type="ECO:0000313" key="2">
    <source>
        <dbReference type="EMBL" id="SDD28857.1"/>
    </source>
</evidence>
<dbReference type="SUPFAM" id="SSF54593">
    <property type="entry name" value="Glyoxalase/Bleomycin resistance protein/Dihydroxybiphenyl dioxygenase"/>
    <property type="match status" value="1"/>
</dbReference>
<dbReference type="AlphaFoldDB" id="A0A1G6TKB8"/>
<dbReference type="InterPro" id="IPR029068">
    <property type="entry name" value="Glyas_Bleomycin-R_OHBP_Dase"/>
</dbReference>
<evidence type="ECO:0000313" key="3">
    <source>
        <dbReference type="Proteomes" id="UP000199416"/>
    </source>
</evidence>
<dbReference type="Proteomes" id="UP000199416">
    <property type="component" value="Unassembled WGS sequence"/>
</dbReference>
<reference evidence="3" key="1">
    <citation type="submission" date="2016-10" db="EMBL/GenBank/DDBJ databases">
        <authorList>
            <person name="Varghese N."/>
            <person name="Submissions S."/>
        </authorList>
    </citation>
    <scope>NUCLEOTIDE SEQUENCE [LARGE SCALE GENOMIC DNA]</scope>
    <source>
        <strain evidence="3">DSM 45421</strain>
    </source>
</reference>
<proteinExistence type="predicted"/>
<dbReference type="STRING" id="1190417.SAMN05660690_3891"/>
<dbReference type="Pfam" id="PF00903">
    <property type="entry name" value="Glyoxalase"/>
    <property type="match status" value="1"/>
</dbReference>
<organism evidence="2 3">
    <name type="scientific">Geodermatophilus telluris</name>
    <dbReference type="NCBI Taxonomy" id="1190417"/>
    <lineage>
        <taxon>Bacteria</taxon>
        <taxon>Bacillati</taxon>
        <taxon>Actinomycetota</taxon>
        <taxon>Actinomycetes</taxon>
        <taxon>Geodermatophilales</taxon>
        <taxon>Geodermatophilaceae</taxon>
        <taxon>Geodermatophilus</taxon>
    </lineage>
</organism>
<gene>
    <name evidence="2" type="ORF">SAMN05660690_3891</name>
</gene>
<dbReference type="InterPro" id="IPR004360">
    <property type="entry name" value="Glyas_Fos-R_dOase_dom"/>
</dbReference>
<keyword evidence="3" id="KW-1185">Reference proteome</keyword>
<accession>A0A1G6TKB8</accession>
<dbReference type="InterPro" id="IPR037523">
    <property type="entry name" value="VOC_core"/>
</dbReference>